<evidence type="ECO:0000313" key="4">
    <source>
        <dbReference type="EMBL" id="GGB31373.1"/>
    </source>
</evidence>
<dbReference type="PANTHER" id="PTHR39183:SF1">
    <property type="entry name" value="SPORE COAT PROTEIN F-LIKE PROTEIN YHCQ"/>
    <property type="match status" value="1"/>
</dbReference>
<reference evidence="4" key="2">
    <citation type="submission" date="2020-09" db="EMBL/GenBank/DDBJ databases">
        <authorList>
            <person name="Sun Q."/>
            <person name="Zhou Y."/>
        </authorList>
    </citation>
    <scope>NUCLEOTIDE SEQUENCE</scope>
    <source>
        <strain evidence="4">CGMCC 1.15454</strain>
    </source>
</reference>
<evidence type="ECO:0000256" key="2">
    <source>
        <dbReference type="ARBA" id="ARBA00024325"/>
    </source>
</evidence>
<evidence type="ECO:0000256" key="3">
    <source>
        <dbReference type="ARBA" id="ARBA00024344"/>
    </source>
</evidence>
<organism evidence="4 5">
    <name type="scientific">Lentibacillus populi</name>
    <dbReference type="NCBI Taxonomy" id="1827502"/>
    <lineage>
        <taxon>Bacteria</taxon>
        <taxon>Bacillati</taxon>
        <taxon>Bacillota</taxon>
        <taxon>Bacilli</taxon>
        <taxon>Bacillales</taxon>
        <taxon>Bacillaceae</taxon>
        <taxon>Lentibacillus</taxon>
    </lineage>
</organism>
<dbReference type="Proteomes" id="UP000621492">
    <property type="component" value="Unassembled WGS sequence"/>
</dbReference>
<name>A0A9W5TVM1_9BACI</name>
<dbReference type="GO" id="GO:0030435">
    <property type="term" value="P:sporulation resulting in formation of a cellular spore"/>
    <property type="evidence" value="ECO:0007669"/>
    <property type="project" value="UniProtKB-KW"/>
</dbReference>
<dbReference type="AlphaFoldDB" id="A0A9W5TVM1"/>
<keyword evidence="5" id="KW-1185">Reference proteome</keyword>
<sequence>MQLASHELNDLSELITGCYNTVNCMAGFINQAQDPELKELLQRHFPLHVQDYNLKVEFVQSQTTPDITKFKPADLKPMLDSFTQAPVNEFASATPRTVVQQHNDREIATAYLINQKGSAKNYAASAVECANPDLRAFLENAFLNSSHHAYEMWQYMTKKGYYPLMPAPQNAIETVASMYQPVQQ</sequence>
<comment type="similarity">
    <text evidence="3">Belongs to the CotF family.</text>
</comment>
<dbReference type="InterPro" id="IPR012347">
    <property type="entry name" value="Ferritin-like"/>
</dbReference>
<dbReference type="Gene3D" id="1.20.1260.10">
    <property type="match status" value="1"/>
</dbReference>
<proteinExistence type="inferred from homology"/>
<accession>A0A9W5TVM1</accession>
<gene>
    <name evidence="4" type="ORF">GCM10011409_05940</name>
</gene>
<evidence type="ECO:0000313" key="5">
    <source>
        <dbReference type="Proteomes" id="UP000621492"/>
    </source>
</evidence>
<dbReference type="EMBL" id="BMJD01000002">
    <property type="protein sequence ID" value="GGB31373.1"/>
    <property type="molecule type" value="Genomic_DNA"/>
</dbReference>
<keyword evidence="4" id="KW-0167">Capsid protein</keyword>
<dbReference type="RefSeq" id="WP_088050328.1">
    <property type="nucleotide sequence ID" value="NZ_BMJD01000002.1"/>
</dbReference>
<dbReference type="Pfam" id="PF07875">
    <property type="entry name" value="Coat_F"/>
    <property type="match status" value="1"/>
</dbReference>
<comment type="caution">
    <text evidence="4">The sequence shown here is derived from an EMBL/GenBank/DDBJ whole genome shotgun (WGS) entry which is preliminary data.</text>
</comment>
<comment type="subcellular location">
    <subcellularLocation>
        <location evidence="2">Spore coat</location>
    </subcellularLocation>
</comment>
<dbReference type="PANTHER" id="PTHR39183">
    <property type="entry name" value="SPORE COAT PROTEIN F-LIKE PROTEIN YHCQ"/>
    <property type="match status" value="1"/>
</dbReference>
<keyword evidence="1" id="KW-0749">Sporulation</keyword>
<protein>
    <submittedName>
        <fullName evidence="4">Spore coat protein</fullName>
    </submittedName>
</protein>
<dbReference type="InterPro" id="IPR012851">
    <property type="entry name" value="Spore_coat_CotF-like"/>
</dbReference>
<evidence type="ECO:0000256" key="1">
    <source>
        <dbReference type="ARBA" id="ARBA00022969"/>
    </source>
</evidence>
<keyword evidence="4" id="KW-0946">Virion</keyword>
<reference evidence="4" key="1">
    <citation type="journal article" date="2014" name="Int. J. Syst. Evol. Microbiol.">
        <title>Complete genome sequence of Corynebacterium casei LMG S-19264T (=DSM 44701T), isolated from a smear-ripened cheese.</title>
        <authorList>
            <consortium name="US DOE Joint Genome Institute (JGI-PGF)"/>
            <person name="Walter F."/>
            <person name="Albersmeier A."/>
            <person name="Kalinowski J."/>
            <person name="Ruckert C."/>
        </authorList>
    </citation>
    <scope>NUCLEOTIDE SEQUENCE</scope>
    <source>
        <strain evidence="4">CGMCC 1.15454</strain>
    </source>
</reference>